<dbReference type="eggNOG" id="COG0789">
    <property type="taxonomic scope" value="Bacteria"/>
</dbReference>
<organism evidence="4 5">
    <name type="scientific">Slackia heliotrinireducens (strain ATCC 29202 / DSM 20476 / NCTC 11029 / RHS 1)</name>
    <name type="common">Peptococcus heliotrinreducens</name>
    <dbReference type="NCBI Taxonomy" id="471855"/>
    <lineage>
        <taxon>Bacteria</taxon>
        <taxon>Bacillati</taxon>
        <taxon>Actinomycetota</taxon>
        <taxon>Coriobacteriia</taxon>
        <taxon>Eggerthellales</taxon>
        <taxon>Eggerthellaceae</taxon>
        <taxon>Slackia</taxon>
    </lineage>
</organism>
<name>C7N0T7_SLAHD</name>
<accession>C7N0T7</accession>
<dbReference type="InterPro" id="IPR009061">
    <property type="entry name" value="DNA-bd_dom_put_sf"/>
</dbReference>
<keyword evidence="1" id="KW-0238">DNA-binding</keyword>
<evidence type="ECO:0000313" key="4">
    <source>
        <dbReference type="EMBL" id="ACV21165.1"/>
    </source>
</evidence>
<dbReference type="KEGG" id="shi:Shel_00910"/>
<keyword evidence="2" id="KW-0175">Coiled coil</keyword>
<protein>
    <submittedName>
        <fullName evidence="4">Predicted transcriptional regulator</fullName>
    </submittedName>
</protein>
<dbReference type="PANTHER" id="PTHR30204:SF82">
    <property type="entry name" value="TRANSCRIPTIONAL REGULATOR, MERR FAMILY"/>
    <property type="match status" value="1"/>
</dbReference>
<dbReference type="GO" id="GO:0003677">
    <property type="term" value="F:DNA binding"/>
    <property type="evidence" value="ECO:0007669"/>
    <property type="project" value="UniProtKB-KW"/>
</dbReference>
<dbReference type="SMART" id="SM00422">
    <property type="entry name" value="HTH_MERR"/>
    <property type="match status" value="1"/>
</dbReference>
<evidence type="ECO:0000259" key="3">
    <source>
        <dbReference type="PROSITE" id="PS50937"/>
    </source>
</evidence>
<dbReference type="EMBL" id="CP001684">
    <property type="protein sequence ID" value="ACV21165.1"/>
    <property type="molecule type" value="Genomic_DNA"/>
</dbReference>
<feature type="domain" description="HTH merR-type" evidence="3">
    <location>
        <begin position="2"/>
        <end position="70"/>
    </location>
</feature>
<dbReference type="Pfam" id="PF13411">
    <property type="entry name" value="MerR_1"/>
    <property type="match status" value="1"/>
</dbReference>
<dbReference type="PROSITE" id="PS50937">
    <property type="entry name" value="HTH_MERR_2"/>
    <property type="match status" value="1"/>
</dbReference>
<proteinExistence type="predicted"/>
<dbReference type="AlphaFoldDB" id="C7N0T7"/>
<dbReference type="Gene3D" id="1.10.1660.10">
    <property type="match status" value="1"/>
</dbReference>
<dbReference type="RefSeq" id="WP_012797276.1">
    <property type="nucleotide sequence ID" value="NC_013165.1"/>
</dbReference>
<dbReference type="CDD" id="cd01109">
    <property type="entry name" value="HTH_YyaN"/>
    <property type="match status" value="1"/>
</dbReference>
<dbReference type="PANTHER" id="PTHR30204">
    <property type="entry name" value="REDOX-CYCLING DRUG-SENSING TRANSCRIPTIONAL ACTIVATOR SOXR"/>
    <property type="match status" value="1"/>
</dbReference>
<keyword evidence="5" id="KW-1185">Reference proteome</keyword>
<sequence>MTYTIGQISEMFGLPISTLRYYDKEGLFPYLERTSGIRKFTDTEIDALNVIECLKGSGLEIRDIKRFMDWCTQGPDTYPQRKELFETRLAAIEEEIAQLSRMRDMLKYKCWYYDTAIADGSEDRILAMLPDNLPEGIQELYDNGNSASVR</sequence>
<dbReference type="InterPro" id="IPR047057">
    <property type="entry name" value="MerR_fam"/>
</dbReference>
<dbReference type="STRING" id="471855.Shel_00910"/>
<evidence type="ECO:0000256" key="1">
    <source>
        <dbReference type="ARBA" id="ARBA00023125"/>
    </source>
</evidence>
<gene>
    <name evidence="4" type="ordered locus">Shel_00910</name>
</gene>
<evidence type="ECO:0000256" key="2">
    <source>
        <dbReference type="SAM" id="Coils"/>
    </source>
</evidence>
<dbReference type="SUPFAM" id="SSF46955">
    <property type="entry name" value="Putative DNA-binding domain"/>
    <property type="match status" value="1"/>
</dbReference>
<dbReference type="GO" id="GO:0003700">
    <property type="term" value="F:DNA-binding transcription factor activity"/>
    <property type="evidence" value="ECO:0007669"/>
    <property type="project" value="InterPro"/>
</dbReference>
<evidence type="ECO:0000313" key="5">
    <source>
        <dbReference type="Proteomes" id="UP000002026"/>
    </source>
</evidence>
<dbReference type="HOGENOM" id="CLU_060077_8_0_11"/>
<dbReference type="Proteomes" id="UP000002026">
    <property type="component" value="Chromosome"/>
</dbReference>
<dbReference type="InterPro" id="IPR000551">
    <property type="entry name" value="MerR-type_HTH_dom"/>
</dbReference>
<reference evidence="4 5" key="1">
    <citation type="journal article" date="2009" name="Stand. Genomic Sci.">
        <title>Complete genome sequence of Slackia heliotrinireducens type strain (RHS 1).</title>
        <authorList>
            <person name="Pukall R."/>
            <person name="Lapidus A."/>
            <person name="Nolan M."/>
            <person name="Copeland A."/>
            <person name="Glavina Del Rio T."/>
            <person name="Lucas S."/>
            <person name="Chen F."/>
            <person name="Tice H."/>
            <person name="Cheng J.F."/>
            <person name="Chertkov O."/>
            <person name="Bruce D."/>
            <person name="Goodwin L."/>
            <person name="Kuske C."/>
            <person name="Brettin T."/>
            <person name="Detter J.C."/>
            <person name="Han C."/>
            <person name="Pitluck S."/>
            <person name="Pati A."/>
            <person name="Mavrommatis K."/>
            <person name="Ivanova N."/>
            <person name="Ovchinnikova G."/>
            <person name="Chen A."/>
            <person name="Palaniappan K."/>
            <person name="Schneider S."/>
            <person name="Rohde M."/>
            <person name="Chain P."/>
            <person name="D'haeseleer P."/>
            <person name="Goker M."/>
            <person name="Bristow J."/>
            <person name="Eisen J.A."/>
            <person name="Markowitz V."/>
            <person name="Kyrpides N.C."/>
            <person name="Klenk H.P."/>
            <person name="Hugenholtz P."/>
        </authorList>
    </citation>
    <scope>NUCLEOTIDE SEQUENCE [LARGE SCALE GENOMIC DNA]</scope>
    <source>
        <strain evidence="5">ATCC 29202 / DSM 20476 / NCTC 11029 / RHS 1</strain>
    </source>
</reference>
<feature type="coiled-coil region" evidence="2">
    <location>
        <begin position="82"/>
        <end position="109"/>
    </location>
</feature>